<proteinExistence type="predicted"/>
<dbReference type="AlphaFoldDB" id="A0A0L6V4M0"/>
<dbReference type="EMBL" id="LAVV01007585">
    <property type="protein sequence ID" value="KNZ55447.1"/>
    <property type="molecule type" value="Genomic_DNA"/>
</dbReference>
<evidence type="ECO:0000256" key="1">
    <source>
        <dbReference type="SAM" id="MobiDB-lite"/>
    </source>
</evidence>
<reference evidence="2 3" key="1">
    <citation type="submission" date="2015-08" db="EMBL/GenBank/DDBJ databases">
        <title>Next Generation Sequencing and Analysis of the Genome of Puccinia sorghi L Schw, the Causal Agent of Maize Common Rust.</title>
        <authorList>
            <person name="Rochi L."/>
            <person name="Burguener G."/>
            <person name="Darino M."/>
            <person name="Turjanski A."/>
            <person name="Kreff E."/>
            <person name="Dieguez M.J."/>
            <person name="Sacco F."/>
        </authorList>
    </citation>
    <scope>NUCLEOTIDE SEQUENCE [LARGE SCALE GENOMIC DNA]</scope>
    <source>
        <strain evidence="2 3">RO10H11247</strain>
    </source>
</reference>
<organism evidence="2 3">
    <name type="scientific">Puccinia sorghi</name>
    <dbReference type="NCBI Taxonomy" id="27349"/>
    <lineage>
        <taxon>Eukaryota</taxon>
        <taxon>Fungi</taxon>
        <taxon>Dikarya</taxon>
        <taxon>Basidiomycota</taxon>
        <taxon>Pucciniomycotina</taxon>
        <taxon>Pucciniomycetes</taxon>
        <taxon>Pucciniales</taxon>
        <taxon>Pucciniaceae</taxon>
        <taxon>Puccinia</taxon>
    </lineage>
</organism>
<comment type="caution">
    <text evidence="2">The sequence shown here is derived from an EMBL/GenBank/DDBJ whole genome shotgun (WGS) entry which is preliminary data.</text>
</comment>
<evidence type="ECO:0000313" key="2">
    <source>
        <dbReference type="EMBL" id="KNZ55447.1"/>
    </source>
</evidence>
<dbReference type="Proteomes" id="UP000037035">
    <property type="component" value="Unassembled WGS sequence"/>
</dbReference>
<accession>A0A0L6V4M0</accession>
<feature type="region of interest" description="Disordered" evidence="1">
    <location>
        <begin position="150"/>
        <end position="172"/>
    </location>
</feature>
<dbReference type="OrthoDB" id="2507547at2759"/>
<name>A0A0L6V4M0_9BASI</name>
<keyword evidence="3" id="KW-1185">Reference proteome</keyword>
<protein>
    <submittedName>
        <fullName evidence="2">Uncharacterized protein</fullName>
    </submittedName>
</protein>
<feature type="region of interest" description="Disordered" evidence="1">
    <location>
        <begin position="42"/>
        <end position="67"/>
    </location>
</feature>
<sequence length="385" mass="42969">MRSAPQRVSESVPKAFFRKWIGTLPISATRLETWATEFSALDQTDNHDDAGSSRPKGRGPITSQSQSHYNISFPTQHVRGGHHSFNRVRFDLEHRSSAHTLIAKTKHGDVAQRVPFSLSIPDRRVHSAISTRSQHGMFLVRLNAHDQKAVSRTQVPRVEQPPIGPSDNRQEPASAKLILPLPISSHSRTALDPCLSSSPKIECLISTVSPAGGCEKLLQTIYHSSPILDQSQMMEAVNEYKKDERKAGTLSPSWCSPNIFSAADIGPSCHTGHNHILSLFLKNNGRYLDDSDDDEQEEEEEEGGHLVAISNDAFHSVRATDAFLKRIYYPTFELRPPLPSAQTHRSQPLHPNQSGLLRQLFISPMLLEACPPCRTSFYYFKILVS</sequence>
<dbReference type="VEuPathDB" id="FungiDB:VP01_2675g1"/>
<evidence type="ECO:0000313" key="3">
    <source>
        <dbReference type="Proteomes" id="UP000037035"/>
    </source>
</evidence>
<gene>
    <name evidence="2" type="ORF">VP01_2675g1</name>
</gene>